<feature type="transmembrane region" description="Helical" evidence="2">
    <location>
        <begin position="222"/>
        <end position="241"/>
    </location>
</feature>
<sequence>MSTTGNTPRLDRLPPDTTLEIRSELEEWIVREAYSCVEPHAGDESYHWTEYRLQERKSDARAWLSVELDDETWEAALFTRQVELAEVGYGRGRPFPDELTLDGQTFALDESGKLVATRVGSTVSYRGQYADYARGDGQVLSIEAYPDPTNSPRETDVEIWVGRVVEPRSLDINVADANESKHLVPPPLPNAGPDQPTRREGPPAAYRIRRLVNDPDQRNTRLMVLAGGAAAIVVILLLLAML</sequence>
<feature type="domain" description="DUF4178" evidence="3">
    <location>
        <begin position="22"/>
        <end position="167"/>
    </location>
</feature>
<keyword evidence="2" id="KW-1133">Transmembrane helix</keyword>
<dbReference type="AlphaFoldDB" id="A0A6J4V3Z8"/>
<name>A0A6J4V3Z8_9BACT</name>
<gene>
    <name evidence="4" type="ORF">AVDCRST_MAG49-3319</name>
</gene>
<feature type="region of interest" description="Disordered" evidence="1">
    <location>
        <begin position="178"/>
        <end position="201"/>
    </location>
</feature>
<accession>A0A6J4V3Z8</accession>
<proteinExistence type="predicted"/>
<organism evidence="4">
    <name type="scientific">uncultured Thermomicrobiales bacterium</name>
    <dbReference type="NCBI Taxonomy" id="1645740"/>
    <lineage>
        <taxon>Bacteria</taxon>
        <taxon>Pseudomonadati</taxon>
        <taxon>Thermomicrobiota</taxon>
        <taxon>Thermomicrobia</taxon>
        <taxon>Thermomicrobiales</taxon>
        <taxon>environmental samples</taxon>
    </lineage>
</organism>
<dbReference type="InterPro" id="IPR025235">
    <property type="entry name" value="DUF4178"/>
</dbReference>
<dbReference type="Pfam" id="PF13785">
    <property type="entry name" value="DUF4178"/>
    <property type="match status" value="1"/>
</dbReference>
<dbReference type="EMBL" id="CADCWG010000220">
    <property type="protein sequence ID" value="CAA9568341.1"/>
    <property type="molecule type" value="Genomic_DNA"/>
</dbReference>
<keyword evidence="2" id="KW-0812">Transmembrane</keyword>
<reference evidence="4" key="1">
    <citation type="submission" date="2020-02" db="EMBL/GenBank/DDBJ databases">
        <authorList>
            <person name="Meier V. D."/>
        </authorList>
    </citation>
    <scope>NUCLEOTIDE SEQUENCE</scope>
    <source>
        <strain evidence="4">AVDCRST_MAG49</strain>
    </source>
</reference>
<evidence type="ECO:0000256" key="1">
    <source>
        <dbReference type="SAM" id="MobiDB-lite"/>
    </source>
</evidence>
<keyword evidence="2" id="KW-0472">Membrane</keyword>
<evidence type="ECO:0000313" key="4">
    <source>
        <dbReference type="EMBL" id="CAA9568341.1"/>
    </source>
</evidence>
<protein>
    <recommendedName>
        <fullName evidence="3">DUF4178 domain-containing protein</fullName>
    </recommendedName>
</protein>
<evidence type="ECO:0000259" key="3">
    <source>
        <dbReference type="Pfam" id="PF13785"/>
    </source>
</evidence>
<evidence type="ECO:0000256" key="2">
    <source>
        <dbReference type="SAM" id="Phobius"/>
    </source>
</evidence>